<protein>
    <submittedName>
        <fullName evidence="1">Uncharacterized protein</fullName>
    </submittedName>
</protein>
<name>A0AAV1QYV0_9ROSI</name>
<keyword evidence="2" id="KW-1185">Reference proteome</keyword>
<proteinExistence type="predicted"/>
<dbReference type="EMBL" id="CAWUPB010000851">
    <property type="protein sequence ID" value="CAK7326848.1"/>
    <property type="molecule type" value="Genomic_DNA"/>
</dbReference>
<dbReference type="Proteomes" id="UP001314170">
    <property type="component" value="Unassembled WGS sequence"/>
</dbReference>
<accession>A0AAV1QYV0</accession>
<dbReference type="AlphaFoldDB" id="A0AAV1QYV0"/>
<comment type="caution">
    <text evidence="1">The sequence shown here is derived from an EMBL/GenBank/DDBJ whole genome shotgun (WGS) entry which is preliminary data.</text>
</comment>
<sequence length="79" mass="8934">MTPETDFHAFSIPNRSESKQFSKLVRWNSHRSQTTILLIKQIITHPCSADVSLRAAIRVDQHALEKPEIGFVQAIHLAA</sequence>
<evidence type="ECO:0000313" key="2">
    <source>
        <dbReference type="Proteomes" id="UP001314170"/>
    </source>
</evidence>
<organism evidence="1 2">
    <name type="scientific">Dovyalis caffra</name>
    <dbReference type="NCBI Taxonomy" id="77055"/>
    <lineage>
        <taxon>Eukaryota</taxon>
        <taxon>Viridiplantae</taxon>
        <taxon>Streptophyta</taxon>
        <taxon>Embryophyta</taxon>
        <taxon>Tracheophyta</taxon>
        <taxon>Spermatophyta</taxon>
        <taxon>Magnoliopsida</taxon>
        <taxon>eudicotyledons</taxon>
        <taxon>Gunneridae</taxon>
        <taxon>Pentapetalae</taxon>
        <taxon>rosids</taxon>
        <taxon>fabids</taxon>
        <taxon>Malpighiales</taxon>
        <taxon>Salicaceae</taxon>
        <taxon>Flacourtieae</taxon>
        <taxon>Dovyalis</taxon>
    </lineage>
</organism>
<reference evidence="1 2" key="1">
    <citation type="submission" date="2024-01" db="EMBL/GenBank/DDBJ databases">
        <authorList>
            <person name="Waweru B."/>
        </authorList>
    </citation>
    <scope>NUCLEOTIDE SEQUENCE [LARGE SCALE GENOMIC DNA]</scope>
</reference>
<gene>
    <name evidence="1" type="ORF">DCAF_LOCUS4554</name>
</gene>
<evidence type="ECO:0000313" key="1">
    <source>
        <dbReference type="EMBL" id="CAK7326848.1"/>
    </source>
</evidence>